<sequence>MPDHDLALIGPALVPVDLPEGYVMERPHQAIRHIYFPDTGLASVVPSTHTGLRIEVGVFGRDGMSGTMVLLGDYQSPHETLMQIEGRGHRISVDDLRRAASEHPGLRDHLLRYVRYFAIQVAHTSLANGRVKLAARLARWLLMCHDRLNADEIHLTHEFLSNLLGVRRAGVTVATHVLEEKKLIRARRGLIRILDRDGLVQASQGTYGVPEAEYRRLLGQLSGPSVPEATQTH</sequence>
<reference evidence="5 6" key="1">
    <citation type="submission" date="2019-06" db="EMBL/GenBank/DDBJ databases">
        <title>YIM 131921 draft genome.</title>
        <authorList>
            <person name="Jiang L."/>
        </authorList>
    </citation>
    <scope>NUCLEOTIDE SEQUENCE [LARGE SCALE GENOMIC DNA]</scope>
    <source>
        <strain evidence="5 6">YIM 131921</strain>
    </source>
</reference>
<dbReference type="Gene3D" id="2.60.120.10">
    <property type="entry name" value="Jelly Rolls"/>
    <property type="match status" value="1"/>
</dbReference>
<evidence type="ECO:0000313" key="5">
    <source>
        <dbReference type="EMBL" id="TNC50872.1"/>
    </source>
</evidence>
<dbReference type="GO" id="GO:0006355">
    <property type="term" value="P:regulation of DNA-templated transcription"/>
    <property type="evidence" value="ECO:0007669"/>
    <property type="project" value="InterPro"/>
</dbReference>
<dbReference type="SUPFAM" id="SSF51206">
    <property type="entry name" value="cAMP-binding domain-like"/>
    <property type="match status" value="1"/>
</dbReference>
<dbReference type="EMBL" id="VDFU01000006">
    <property type="protein sequence ID" value="TNC50872.1"/>
    <property type="molecule type" value="Genomic_DNA"/>
</dbReference>
<gene>
    <name evidence="5" type="ORF">FHG66_07765</name>
</gene>
<comment type="caution">
    <text evidence="5">The sequence shown here is derived from an EMBL/GenBank/DDBJ whole genome shotgun (WGS) entry which is preliminary data.</text>
</comment>
<evidence type="ECO:0000256" key="3">
    <source>
        <dbReference type="ARBA" id="ARBA00023163"/>
    </source>
</evidence>
<dbReference type="InterPro" id="IPR036390">
    <property type="entry name" value="WH_DNA-bd_sf"/>
</dbReference>
<dbReference type="InterPro" id="IPR036388">
    <property type="entry name" value="WH-like_DNA-bd_sf"/>
</dbReference>
<feature type="domain" description="HTH crp-type" evidence="4">
    <location>
        <begin position="135"/>
        <end position="201"/>
    </location>
</feature>
<dbReference type="Proteomes" id="UP000305887">
    <property type="component" value="Unassembled WGS sequence"/>
</dbReference>
<keyword evidence="3" id="KW-0804">Transcription</keyword>
<dbReference type="InterPro" id="IPR014710">
    <property type="entry name" value="RmlC-like_jellyroll"/>
</dbReference>
<dbReference type="OrthoDB" id="7506088at2"/>
<evidence type="ECO:0000313" key="6">
    <source>
        <dbReference type="Proteomes" id="UP000305887"/>
    </source>
</evidence>
<evidence type="ECO:0000256" key="1">
    <source>
        <dbReference type="ARBA" id="ARBA00023015"/>
    </source>
</evidence>
<evidence type="ECO:0000259" key="4">
    <source>
        <dbReference type="Pfam" id="PF13545"/>
    </source>
</evidence>
<dbReference type="Pfam" id="PF13545">
    <property type="entry name" value="HTH_Crp_2"/>
    <property type="match status" value="1"/>
</dbReference>
<dbReference type="InterPro" id="IPR012318">
    <property type="entry name" value="HTH_CRP"/>
</dbReference>
<keyword evidence="1" id="KW-0805">Transcription regulation</keyword>
<evidence type="ECO:0000256" key="2">
    <source>
        <dbReference type="ARBA" id="ARBA00023125"/>
    </source>
</evidence>
<dbReference type="SUPFAM" id="SSF46785">
    <property type="entry name" value="Winged helix' DNA-binding domain"/>
    <property type="match status" value="1"/>
</dbReference>
<organism evidence="5 6">
    <name type="scientific">Rubellimicrobium rubrum</name>
    <dbReference type="NCBI Taxonomy" id="2585369"/>
    <lineage>
        <taxon>Bacteria</taxon>
        <taxon>Pseudomonadati</taxon>
        <taxon>Pseudomonadota</taxon>
        <taxon>Alphaproteobacteria</taxon>
        <taxon>Rhodobacterales</taxon>
        <taxon>Roseobacteraceae</taxon>
        <taxon>Rubellimicrobium</taxon>
    </lineage>
</organism>
<dbReference type="Gene3D" id="1.10.10.10">
    <property type="entry name" value="Winged helix-like DNA-binding domain superfamily/Winged helix DNA-binding domain"/>
    <property type="match status" value="1"/>
</dbReference>
<proteinExistence type="predicted"/>
<keyword evidence="6" id="KW-1185">Reference proteome</keyword>
<dbReference type="InterPro" id="IPR018490">
    <property type="entry name" value="cNMP-bd_dom_sf"/>
</dbReference>
<protein>
    <submittedName>
        <fullName evidence="5">Crp/Fnr family transcriptional regulator</fullName>
    </submittedName>
</protein>
<name>A0A5C4MXR3_9RHOB</name>
<dbReference type="GO" id="GO:0003677">
    <property type="term" value="F:DNA binding"/>
    <property type="evidence" value="ECO:0007669"/>
    <property type="project" value="UniProtKB-KW"/>
</dbReference>
<keyword evidence="2" id="KW-0238">DNA-binding</keyword>
<dbReference type="AlphaFoldDB" id="A0A5C4MXR3"/>
<accession>A0A5C4MXR3</accession>